<dbReference type="Proteomes" id="UP001521209">
    <property type="component" value="Unassembled WGS sequence"/>
</dbReference>
<dbReference type="InterPro" id="IPR050090">
    <property type="entry name" value="Tyrosine_recombinase_XerCD"/>
</dbReference>
<reference evidence="6 7" key="1">
    <citation type="submission" date="2022-01" db="EMBL/GenBank/DDBJ databases">
        <authorList>
            <person name="Won M."/>
            <person name="Kim S.-J."/>
            <person name="Kwon S.-W."/>
        </authorList>
    </citation>
    <scope>NUCLEOTIDE SEQUENCE [LARGE SCALE GENOMIC DNA]</scope>
    <source>
        <strain evidence="6 7">KCTC 23505</strain>
    </source>
</reference>
<evidence type="ECO:0000256" key="2">
    <source>
        <dbReference type="ARBA" id="ARBA00022908"/>
    </source>
</evidence>
<gene>
    <name evidence="6" type="ORF">L2A60_06305</name>
</gene>
<dbReference type="PANTHER" id="PTHR30349:SF41">
    <property type="entry name" value="INTEGRASE_RECOMBINASE PROTEIN MJ0367-RELATED"/>
    <property type="match status" value="1"/>
</dbReference>
<evidence type="ECO:0000259" key="5">
    <source>
        <dbReference type="PROSITE" id="PS51898"/>
    </source>
</evidence>
<dbReference type="RefSeq" id="WP_235703530.1">
    <property type="nucleotide sequence ID" value="NZ_JAKGBZ010000009.1"/>
</dbReference>
<organism evidence="6 7">
    <name type="scientific">Acidiphilium iwatense</name>
    <dbReference type="NCBI Taxonomy" id="768198"/>
    <lineage>
        <taxon>Bacteria</taxon>
        <taxon>Pseudomonadati</taxon>
        <taxon>Pseudomonadota</taxon>
        <taxon>Alphaproteobacteria</taxon>
        <taxon>Acetobacterales</taxon>
        <taxon>Acidocellaceae</taxon>
        <taxon>Acidiphilium</taxon>
    </lineage>
</organism>
<proteinExistence type="inferred from homology"/>
<dbReference type="SUPFAM" id="SSF56349">
    <property type="entry name" value="DNA breaking-rejoining enzymes"/>
    <property type="match status" value="1"/>
</dbReference>
<dbReference type="InterPro" id="IPR010998">
    <property type="entry name" value="Integrase_recombinase_N"/>
</dbReference>
<sequence length="405" mass="46531">MSFLVDTQTLKTGLIIFRRADVKHRNWYCRIKLPNADRYKTFSLKTSDINAARDKAFDQDAEVRFSVKHDIPVFNKLFSQVAQEFSAFQKERAEARQISRHRWRVLDSHIRSQLNRYVGTVQISQIGKDRWTSYPIWRQKNGKGRSGGMVSEGTIRDEMATFRSILGYAARKHYIRESQIPQDRLPMSKARREEFAPAEYRKLHMFARGWVKEARNSLNSWYRTVAYNFVLIMANTGMRPSEAKNLQWRDVSVQTDKQGRPFVRLNVRGKGKHRHLVAASNVATYLDRIRAITKAKEPTDCVFTNEAGGPAATLYHSLVEGLLTDSGLLMSSSGSRRSTYCFRHTYATFRLTEGVDVYFLAKQMGTSVQMIEKHYGHVNPVKNADRILQGLPGWEPAAAVPSESR</sequence>
<evidence type="ECO:0000256" key="1">
    <source>
        <dbReference type="ARBA" id="ARBA00008857"/>
    </source>
</evidence>
<dbReference type="PANTHER" id="PTHR30349">
    <property type="entry name" value="PHAGE INTEGRASE-RELATED"/>
    <property type="match status" value="1"/>
</dbReference>
<feature type="domain" description="Tyr recombinase" evidence="5">
    <location>
        <begin position="208"/>
        <end position="388"/>
    </location>
</feature>
<dbReference type="PROSITE" id="PS51898">
    <property type="entry name" value="TYR_RECOMBINASE"/>
    <property type="match status" value="1"/>
</dbReference>
<keyword evidence="2" id="KW-0229">DNA integration</keyword>
<dbReference type="InterPro" id="IPR011010">
    <property type="entry name" value="DNA_brk_join_enz"/>
</dbReference>
<keyword evidence="3" id="KW-0238">DNA-binding</keyword>
<evidence type="ECO:0000256" key="3">
    <source>
        <dbReference type="ARBA" id="ARBA00023125"/>
    </source>
</evidence>
<comment type="similarity">
    <text evidence="1">Belongs to the 'phage' integrase family.</text>
</comment>
<protein>
    <submittedName>
        <fullName evidence="6">Tyrosine-type recombinase/integrase</fullName>
    </submittedName>
</protein>
<comment type="caution">
    <text evidence="6">The sequence shown here is derived from an EMBL/GenBank/DDBJ whole genome shotgun (WGS) entry which is preliminary data.</text>
</comment>
<keyword evidence="4" id="KW-0233">DNA recombination</keyword>
<dbReference type="Pfam" id="PF00589">
    <property type="entry name" value="Phage_integrase"/>
    <property type="match status" value="1"/>
</dbReference>
<evidence type="ECO:0000313" key="6">
    <source>
        <dbReference type="EMBL" id="MCF3946294.1"/>
    </source>
</evidence>
<dbReference type="EMBL" id="JAKGBZ010000009">
    <property type="protein sequence ID" value="MCF3946294.1"/>
    <property type="molecule type" value="Genomic_DNA"/>
</dbReference>
<accession>A0ABS9DU94</accession>
<dbReference type="InterPro" id="IPR002104">
    <property type="entry name" value="Integrase_catalytic"/>
</dbReference>
<evidence type="ECO:0000256" key="4">
    <source>
        <dbReference type="ARBA" id="ARBA00023172"/>
    </source>
</evidence>
<dbReference type="Gene3D" id="1.10.150.130">
    <property type="match status" value="1"/>
</dbReference>
<keyword evidence="7" id="KW-1185">Reference proteome</keyword>
<evidence type="ECO:0000313" key="7">
    <source>
        <dbReference type="Proteomes" id="UP001521209"/>
    </source>
</evidence>
<dbReference type="Gene3D" id="1.10.443.10">
    <property type="entry name" value="Intergrase catalytic core"/>
    <property type="match status" value="1"/>
</dbReference>
<name>A0ABS9DU94_9PROT</name>
<dbReference type="InterPro" id="IPR013762">
    <property type="entry name" value="Integrase-like_cat_sf"/>
</dbReference>